<accession>A0A1L3J7E0</accession>
<dbReference type="RefSeq" id="WP_072553702.1">
    <property type="nucleotide sequence ID" value="NZ_CP018153.1"/>
</dbReference>
<evidence type="ECO:0000313" key="2">
    <source>
        <dbReference type="EMBL" id="APG61013.1"/>
    </source>
</evidence>
<dbReference type="PROSITE" id="PS51257">
    <property type="entry name" value="PROKAR_LIPOPROTEIN"/>
    <property type="match status" value="1"/>
</dbReference>
<gene>
    <name evidence="2" type="ORF">LPB144_11610</name>
</gene>
<reference evidence="2 3" key="1">
    <citation type="submission" date="2016-11" db="EMBL/GenBank/DDBJ databases">
        <title>Gramella sp. LPB0144 isolated from marine environment.</title>
        <authorList>
            <person name="Kim E."/>
            <person name="Yi H."/>
        </authorList>
    </citation>
    <scope>NUCLEOTIDE SEQUENCE [LARGE SCALE GENOMIC DNA]</scope>
    <source>
        <strain evidence="2 3">LPB0144</strain>
    </source>
</reference>
<feature type="signal peptide" evidence="1">
    <location>
        <begin position="1"/>
        <end position="19"/>
    </location>
</feature>
<dbReference type="EMBL" id="CP018153">
    <property type="protein sequence ID" value="APG61013.1"/>
    <property type="molecule type" value="Genomic_DNA"/>
</dbReference>
<dbReference type="KEGG" id="grl:LPB144_11610"/>
<dbReference type="OrthoDB" id="1121396at2"/>
<evidence type="ECO:0000256" key="1">
    <source>
        <dbReference type="SAM" id="SignalP"/>
    </source>
</evidence>
<organism evidence="2 3">
    <name type="scientific">Christiangramia salexigens</name>
    <dbReference type="NCBI Taxonomy" id="1913577"/>
    <lineage>
        <taxon>Bacteria</taxon>
        <taxon>Pseudomonadati</taxon>
        <taxon>Bacteroidota</taxon>
        <taxon>Flavobacteriia</taxon>
        <taxon>Flavobacteriales</taxon>
        <taxon>Flavobacteriaceae</taxon>
        <taxon>Christiangramia</taxon>
    </lineage>
</organism>
<evidence type="ECO:0000313" key="3">
    <source>
        <dbReference type="Proteomes" id="UP000182510"/>
    </source>
</evidence>
<proteinExistence type="predicted"/>
<dbReference type="STRING" id="1913577.LPB144_11610"/>
<name>A0A1L3J7E0_9FLAO</name>
<keyword evidence="1" id="KW-0732">Signal</keyword>
<keyword evidence="3" id="KW-1185">Reference proteome</keyword>
<sequence>MRKIQIFCLLFFISCLNFAQGQECACCTVNHIQFDFWVGDWEVFNTKGDKIGENLIKKLEDNCIINENWQSVSGNSGNSYNYFDPKDSTWNQLWLSNDGTILKLKGELVNNKMILKSEPVSSKKQVYYNQITWSPNSDGSVSQIWETYNTEDLLLNTLFNGIYKRK</sequence>
<dbReference type="Proteomes" id="UP000182510">
    <property type="component" value="Chromosome"/>
</dbReference>
<dbReference type="AlphaFoldDB" id="A0A1L3J7E0"/>
<protein>
    <submittedName>
        <fullName evidence="2">Uncharacterized protein</fullName>
    </submittedName>
</protein>
<feature type="chain" id="PRO_5012363053" evidence="1">
    <location>
        <begin position="20"/>
        <end position="166"/>
    </location>
</feature>